<accession>A0A815VGH1</accession>
<dbReference type="EMBL" id="CAJOBC010090053">
    <property type="protein sequence ID" value="CAF4387042.1"/>
    <property type="molecule type" value="Genomic_DNA"/>
</dbReference>
<feature type="domain" description="RING-type" evidence="7">
    <location>
        <begin position="152"/>
        <end position="197"/>
    </location>
</feature>
<protein>
    <recommendedName>
        <fullName evidence="7">RING-type domain-containing protein</fullName>
    </recommendedName>
</protein>
<dbReference type="PANTHER" id="PTHR22770:SF13">
    <property type="entry name" value="RING-TYPE DOMAIN-CONTAINING PROTEIN"/>
    <property type="match status" value="1"/>
</dbReference>
<evidence type="ECO:0000313" key="11">
    <source>
        <dbReference type="EMBL" id="CAF4387042.1"/>
    </source>
</evidence>
<sequence length="216" mass="25012">MSIEVYSECRIKFTPANGPDKGHNHFDRCLVELRQYDMGDYALKVIDLKNRKSEIFHCPLIRRDQYIFASSVEQPDSINANGGTYQLWLNDKSRGRFHEILQICLNEFITLKDKDACPALSRLDQQKSKAVLDELSNQVNKPYYQNIDEFECITCYEKIAQGEGMSFRGCLHPLCKQCLLKIIETSTEPLLKCPHDDCTMLIDERELRGVRVVQNQ</sequence>
<keyword evidence="4" id="KW-0833">Ubl conjugation pathway</keyword>
<dbReference type="PROSITE" id="PS00518">
    <property type="entry name" value="ZF_RING_1"/>
    <property type="match status" value="1"/>
</dbReference>
<dbReference type="EMBL" id="CAJNOQ010024482">
    <property type="protein sequence ID" value="CAF1527934.1"/>
    <property type="molecule type" value="Genomic_DNA"/>
</dbReference>
<evidence type="ECO:0000313" key="9">
    <source>
        <dbReference type="EMBL" id="CAF1527934.1"/>
    </source>
</evidence>
<dbReference type="EMBL" id="CAJNOK010016101">
    <property type="protein sequence ID" value="CAF1238434.1"/>
    <property type="molecule type" value="Genomic_DNA"/>
</dbReference>
<dbReference type="GO" id="GO:0004842">
    <property type="term" value="F:ubiquitin-protein transferase activity"/>
    <property type="evidence" value="ECO:0007669"/>
    <property type="project" value="TreeGrafter"/>
</dbReference>
<evidence type="ECO:0000256" key="5">
    <source>
        <dbReference type="ARBA" id="ARBA00022833"/>
    </source>
</evidence>
<evidence type="ECO:0000256" key="6">
    <source>
        <dbReference type="PROSITE-ProRule" id="PRU00175"/>
    </source>
</evidence>
<dbReference type="Proteomes" id="UP000681722">
    <property type="component" value="Unassembled WGS sequence"/>
</dbReference>
<dbReference type="PANTHER" id="PTHR22770">
    <property type="entry name" value="UBIQUITIN CONJUGATING ENZYME 7 INTERACTING PROTEIN-RELATED"/>
    <property type="match status" value="1"/>
</dbReference>
<dbReference type="GO" id="GO:0043161">
    <property type="term" value="P:proteasome-mediated ubiquitin-dependent protein catabolic process"/>
    <property type="evidence" value="ECO:0007669"/>
    <property type="project" value="TreeGrafter"/>
</dbReference>
<dbReference type="OrthoDB" id="261960at2759"/>
<dbReference type="InterPro" id="IPR013083">
    <property type="entry name" value="Znf_RING/FYVE/PHD"/>
</dbReference>
<dbReference type="Proteomes" id="UP000677228">
    <property type="component" value="Unassembled WGS sequence"/>
</dbReference>
<dbReference type="Proteomes" id="UP000663829">
    <property type="component" value="Unassembled WGS sequence"/>
</dbReference>
<comment type="caution">
    <text evidence="9">The sequence shown here is derived from an EMBL/GenBank/DDBJ whole genome shotgun (WGS) entry which is preliminary data.</text>
</comment>
<dbReference type="Gene3D" id="3.30.40.10">
    <property type="entry name" value="Zinc/RING finger domain, C3HC4 (zinc finger)"/>
    <property type="match status" value="1"/>
</dbReference>
<keyword evidence="5" id="KW-0862">Zinc</keyword>
<evidence type="ECO:0000313" key="8">
    <source>
        <dbReference type="EMBL" id="CAF1238434.1"/>
    </source>
</evidence>
<dbReference type="GO" id="GO:0043130">
    <property type="term" value="F:ubiquitin binding"/>
    <property type="evidence" value="ECO:0007669"/>
    <property type="project" value="TreeGrafter"/>
</dbReference>
<dbReference type="InterPro" id="IPR017907">
    <property type="entry name" value="Znf_RING_CS"/>
</dbReference>
<evidence type="ECO:0000256" key="4">
    <source>
        <dbReference type="ARBA" id="ARBA00022786"/>
    </source>
</evidence>
<reference evidence="9" key="1">
    <citation type="submission" date="2021-02" db="EMBL/GenBank/DDBJ databases">
        <authorList>
            <person name="Nowell W R."/>
        </authorList>
    </citation>
    <scope>NUCLEOTIDE SEQUENCE</scope>
</reference>
<evidence type="ECO:0000256" key="2">
    <source>
        <dbReference type="ARBA" id="ARBA00022723"/>
    </source>
</evidence>
<keyword evidence="12" id="KW-1185">Reference proteome</keyword>
<dbReference type="PROSITE" id="PS50089">
    <property type="entry name" value="ZF_RING_2"/>
    <property type="match status" value="1"/>
</dbReference>
<dbReference type="EMBL" id="CAJOBA010037653">
    <property type="protein sequence ID" value="CAF4046111.1"/>
    <property type="molecule type" value="Genomic_DNA"/>
</dbReference>
<comment type="pathway">
    <text evidence="1">Protein modification; protein ubiquitination.</text>
</comment>
<keyword evidence="2" id="KW-0479">Metal-binding</keyword>
<evidence type="ECO:0000313" key="10">
    <source>
        <dbReference type="EMBL" id="CAF4046111.1"/>
    </source>
</evidence>
<dbReference type="AlphaFoldDB" id="A0A815VGH1"/>
<evidence type="ECO:0000256" key="3">
    <source>
        <dbReference type="ARBA" id="ARBA00022771"/>
    </source>
</evidence>
<dbReference type="SUPFAM" id="SSF57850">
    <property type="entry name" value="RING/U-box"/>
    <property type="match status" value="1"/>
</dbReference>
<dbReference type="Proteomes" id="UP000682733">
    <property type="component" value="Unassembled WGS sequence"/>
</dbReference>
<proteinExistence type="predicted"/>
<organism evidence="9 12">
    <name type="scientific">Didymodactylos carnosus</name>
    <dbReference type="NCBI Taxonomy" id="1234261"/>
    <lineage>
        <taxon>Eukaryota</taxon>
        <taxon>Metazoa</taxon>
        <taxon>Spiralia</taxon>
        <taxon>Gnathifera</taxon>
        <taxon>Rotifera</taxon>
        <taxon>Eurotatoria</taxon>
        <taxon>Bdelloidea</taxon>
        <taxon>Philodinida</taxon>
        <taxon>Philodinidae</taxon>
        <taxon>Didymodactylos</taxon>
    </lineage>
</organism>
<dbReference type="GO" id="GO:0008270">
    <property type="term" value="F:zinc ion binding"/>
    <property type="evidence" value="ECO:0007669"/>
    <property type="project" value="UniProtKB-KW"/>
</dbReference>
<dbReference type="InterPro" id="IPR051628">
    <property type="entry name" value="LUBAC_E3_Ligases"/>
</dbReference>
<evidence type="ECO:0000259" key="7">
    <source>
        <dbReference type="PROSITE" id="PS50089"/>
    </source>
</evidence>
<dbReference type="GO" id="GO:0071797">
    <property type="term" value="C:LUBAC complex"/>
    <property type="evidence" value="ECO:0007669"/>
    <property type="project" value="TreeGrafter"/>
</dbReference>
<evidence type="ECO:0000256" key="1">
    <source>
        <dbReference type="ARBA" id="ARBA00004906"/>
    </source>
</evidence>
<keyword evidence="3 6" id="KW-0863">Zinc-finger</keyword>
<gene>
    <name evidence="9" type="ORF">GPM918_LOCUS37888</name>
    <name evidence="8" type="ORF">OVA965_LOCUS25706</name>
    <name evidence="11" type="ORF">SRO942_LOCUS38673</name>
    <name evidence="10" type="ORF">TMI583_LOCUS26444</name>
</gene>
<dbReference type="GO" id="GO:0097039">
    <property type="term" value="P:protein linear polyubiquitination"/>
    <property type="evidence" value="ECO:0007669"/>
    <property type="project" value="TreeGrafter"/>
</dbReference>
<name>A0A815VGH1_9BILA</name>
<dbReference type="InterPro" id="IPR001841">
    <property type="entry name" value="Znf_RING"/>
</dbReference>
<evidence type="ECO:0000313" key="12">
    <source>
        <dbReference type="Proteomes" id="UP000663829"/>
    </source>
</evidence>